<keyword evidence="5" id="KW-0472">Membrane</keyword>
<dbReference type="GO" id="GO:0016020">
    <property type="term" value="C:membrane"/>
    <property type="evidence" value="ECO:0007669"/>
    <property type="project" value="UniProtKB-SubCell"/>
</dbReference>
<dbReference type="Gene3D" id="3.30.300.210">
    <property type="entry name" value="Nutrient germinant receptor protein C, domain 3"/>
    <property type="match status" value="1"/>
</dbReference>
<dbReference type="STRING" id="868595.Desca_0695"/>
<evidence type="ECO:0000256" key="6">
    <source>
        <dbReference type="ARBA" id="ARBA00023139"/>
    </source>
</evidence>
<evidence type="ECO:0000256" key="7">
    <source>
        <dbReference type="ARBA" id="ARBA00023288"/>
    </source>
</evidence>
<evidence type="ECO:0000313" key="12">
    <source>
        <dbReference type="Proteomes" id="UP000009226"/>
    </source>
</evidence>
<keyword evidence="12" id="KW-1185">Reference proteome</keyword>
<dbReference type="AlphaFoldDB" id="F6B8K8"/>
<name>F6B8K8_DESCC</name>
<evidence type="ECO:0000256" key="8">
    <source>
        <dbReference type="SAM" id="SignalP"/>
    </source>
</evidence>
<organism evidence="11 12">
    <name type="scientific">Desulfotomaculum nigrificans (strain DSM 14880 / VKM B-2319 / CO-1-SRB)</name>
    <name type="common">Desulfotomaculum carboxydivorans</name>
    <dbReference type="NCBI Taxonomy" id="868595"/>
    <lineage>
        <taxon>Bacteria</taxon>
        <taxon>Bacillati</taxon>
        <taxon>Bacillota</taxon>
        <taxon>Clostridia</taxon>
        <taxon>Eubacteriales</taxon>
        <taxon>Desulfotomaculaceae</taxon>
        <taxon>Desulfotomaculum</taxon>
    </lineage>
</organism>
<dbReference type="InterPro" id="IPR057336">
    <property type="entry name" value="GerAC_N"/>
</dbReference>
<comment type="similarity">
    <text evidence="2">Belongs to the GerABKC lipoprotein family.</text>
</comment>
<feature type="chain" id="PRO_5038528867" evidence="8">
    <location>
        <begin position="19"/>
        <end position="390"/>
    </location>
</feature>
<gene>
    <name evidence="11" type="ordered locus">Desca_0695</name>
</gene>
<reference evidence="11 12" key="1">
    <citation type="submission" date="2011-05" db="EMBL/GenBank/DDBJ databases">
        <title>Complete sequence of Desulfotomaculum carboxydivorans CO-1-SRB.</title>
        <authorList>
            <consortium name="US DOE Joint Genome Institute"/>
            <person name="Lucas S."/>
            <person name="Han J."/>
            <person name="Lapidus A."/>
            <person name="Cheng J.-F."/>
            <person name="Goodwin L."/>
            <person name="Pitluck S."/>
            <person name="Peters L."/>
            <person name="Mikhailova N."/>
            <person name="Lu M."/>
            <person name="Han C."/>
            <person name="Tapia R."/>
            <person name="Land M."/>
            <person name="Hauser L."/>
            <person name="Kyrpides N."/>
            <person name="Ivanova N."/>
            <person name="Pagani I."/>
            <person name="Stams A."/>
            <person name="Plugge C."/>
            <person name="Muyzer G."/>
            <person name="Kuever J."/>
            <person name="Parshina S."/>
            <person name="Ivanova A."/>
            <person name="Nazina T."/>
            <person name="Woyke T."/>
        </authorList>
    </citation>
    <scope>NUCLEOTIDE SEQUENCE [LARGE SCALE GENOMIC DNA]</scope>
    <source>
        <strain evidence="12">DSM 14880 / VKM B-2319 / CO-1-SRB</strain>
    </source>
</reference>
<dbReference type="InterPro" id="IPR046953">
    <property type="entry name" value="Spore_GerAC-like_C"/>
</dbReference>
<evidence type="ECO:0000256" key="4">
    <source>
        <dbReference type="ARBA" id="ARBA00022729"/>
    </source>
</evidence>
<keyword evidence="4 8" id="KW-0732">Signal</keyword>
<proteinExistence type="inferred from homology"/>
<dbReference type="RefSeq" id="WP_013809791.1">
    <property type="nucleotide sequence ID" value="NC_015565.1"/>
</dbReference>
<evidence type="ECO:0000313" key="11">
    <source>
        <dbReference type="EMBL" id="AEF93580.1"/>
    </source>
</evidence>
<evidence type="ECO:0000256" key="5">
    <source>
        <dbReference type="ARBA" id="ARBA00023136"/>
    </source>
</evidence>
<keyword evidence="7" id="KW-0449">Lipoprotein</keyword>
<evidence type="ECO:0000259" key="9">
    <source>
        <dbReference type="Pfam" id="PF05504"/>
    </source>
</evidence>
<dbReference type="Pfam" id="PF25198">
    <property type="entry name" value="Spore_GerAC_N"/>
    <property type="match status" value="1"/>
</dbReference>
<evidence type="ECO:0000256" key="2">
    <source>
        <dbReference type="ARBA" id="ARBA00007886"/>
    </source>
</evidence>
<dbReference type="KEGG" id="dca:Desca_0695"/>
<dbReference type="PROSITE" id="PS51257">
    <property type="entry name" value="PROKAR_LIPOPROTEIN"/>
    <property type="match status" value="1"/>
</dbReference>
<dbReference type="PANTHER" id="PTHR35789">
    <property type="entry name" value="SPORE GERMINATION PROTEIN B3"/>
    <property type="match status" value="1"/>
</dbReference>
<evidence type="ECO:0000259" key="10">
    <source>
        <dbReference type="Pfam" id="PF25198"/>
    </source>
</evidence>
<sequence length="390" mass="43939">MKKLLVILVFFWSFLVSGCVEHKDINELDLVQGAVFDYNKHDQRYEVHVQIANNAAFNRGTTGGGQTQQTFFICDGAGNTVIEAIRDVSKNVNKRLFWSHCDVYIVGEELARRGIFPLIDFLMRDNEIREASLFFVSQAPLTELMSVKNVGAQVPLQTIKNMIDVGLSSHGTTFKKRIIELYQDLFTDNSCYVVPVVSVREPNKKSKGDIPKFHVSGAAVFKGDKMIGQLTPLEVRSYSFIANQIKDTVIPTMVQDKKETMEVIGSRAEIKPHIAGGRVSFTIKVKPRINYGEVAQPVNLADPGFARKTEQAFNETLRKELINSINRAKEMKADYFGLARQVQMADKELWKSVKDIWSEEVFPDVPINVEVDSKLIRTGLVISTKMEVGK</sequence>
<evidence type="ECO:0000256" key="1">
    <source>
        <dbReference type="ARBA" id="ARBA00004635"/>
    </source>
</evidence>
<dbReference type="InterPro" id="IPR008844">
    <property type="entry name" value="Spore_GerAC-like"/>
</dbReference>
<feature type="domain" description="Spore germination protein N-terminal" evidence="10">
    <location>
        <begin position="22"/>
        <end position="198"/>
    </location>
</feature>
<comment type="subcellular location">
    <subcellularLocation>
        <location evidence="1">Membrane</location>
        <topology evidence="1">Lipid-anchor</topology>
    </subcellularLocation>
</comment>
<dbReference type="NCBIfam" id="TIGR02887">
    <property type="entry name" value="spore_ger_x_C"/>
    <property type="match status" value="1"/>
</dbReference>
<dbReference type="InterPro" id="IPR038501">
    <property type="entry name" value="Spore_GerAC_C_sf"/>
</dbReference>
<feature type="domain" description="Spore germination GerAC-like C-terminal" evidence="9">
    <location>
        <begin position="216"/>
        <end position="379"/>
    </location>
</feature>
<dbReference type="eggNOG" id="ENOG502Z9N7">
    <property type="taxonomic scope" value="Bacteria"/>
</dbReference>
<dbReference type="GO" id="GO:0009847">
    <property type="term" value="P:spore germination"/>
    <property type="evidence" value="ECO:0007669"/>
    <property type="project" value="InterPro"/>
</dbReference>
<dbReference type="PANTHER" id="PTHR35789:SF1">
    <property type="entry name" value="SPORE GERMINATION PROTEIN B3"/>
    <property type="match status" value="1"/>
</dbReference>
<keyword evidence="3" id="KW-0309">Germination</keyword>
<dbReference type="EMBL" id="CP002736">
    <property type="protein sequence ID" value="AEF93580.1"/>
    <property type="molecule type" value="Genomic_DNA"/>
</dbReference>
<protein>
    <submittedName>
        <fullName evidence="11">Germination protein, Ger(X)C family</fullName>
    </submittedName>
</protein>
<dbReference type="Proteomes" id="UP000009226">
    <property type="component" value="Chromosome"/>
</dbReference>
<evidence type="ECO:0000256" key="3">
    <source>
        <dbReference type="ARBA" id="ARBA00022544"/>
    </source>
</evidence>
<keyword evidence="6" id="KW-0564">Palmitate</keyword>
<dbReference type="HOGENOM" id="CLU_051140_0_0_9"/>
<dbReference type="Pfam" id="PF05504">
    <property type="entry name" value="Spore_GerAC"/>
    <property type="match status" value="1"/>
</dbReference>
<accession>F6B8K8</accession>
<feature type="signal peptide" evidence="8">
    <location>
        <begin position="1"/>
        <end position="18"/>
    </location>
</feature>